<dbReference type="AlphaFoldDB" id="B0T037"/>
<dbReference type="InterPro" id="IPR011009">
    <property type="entry name" value="Kinase-like_dom_sf"/>
</dbReference>
<dbReference type="Gene3D" id="3.30.200.20">
    <property type="entry name" value="Phosphorylase Kinase, domain 1"/>
    <property type="match status" value="1"/>
</dbReference>
<dbReference type="PANTHER" id="PTHR21310:SF57">
    <property type="entry name" value="BLR2944 PROTEIN"/>
    <property type="match status" value="1"/>
</dbReference>
<gene>
    <name evidence="2" type="ordered locus">Caul_4407</name>
</gene>
<accession>B0T037</accession>
<dbReference type="PANTHER" id="PTHR21310">
    <property type="entry name" value="AMINOGLYCOSIDE PHOSPHOTRANSFERASE-RELATED-RELATED"/>
    <property type="match status" value="1"/>
</dbReference>
<dbReference type="InterPro" id="IPR002575">
    <property type="entry name" value="Aminoglycoside_PTrfase"/>
</dbReference>
<dbReference type="SUPFAM" id="SSF56112">
    <property type="entry name" value="Protein kinase-like (PK-like)"/>
    <property type="match status" value="1"/>
</dbReference>
<organism evidence="2">
    <name type="scientific">Caulobacter sp. (strain K31)</name>
    <dbReference type="NCBI Taxonomy" id="366602"/>
    <lineage>
        <taxon>Bacteria</taxon>
        <taxon>Pseudomonadati</taxon>
        <taxon>Pseudomonadota</taxon>
        <taxon>Alphaproteobacteria</taxon>
        <taxon>Caulobacterales</taxon>
        <taxon>Caulobacteraceae</taxon>
        <taxon>Caulobacter</taxon>
    </lineage>
</organism>
<dbReference type="InterPro" id="IPR051678">
    <property type="entry name" value="AGP_Transferase"/>
</dbReference>
<proteinExistence type="predicted"/>
<keyword evidence="2" id="KW-0808">Transferase</keyword>
<protein>
    <submittedName>
        <fullName evidence="2">Aminoglycoside phosphotransferase</fullName>
    </submittedName>
</protein>
<evidence type="ECO:0000313" key="2">
    <source>
        <dbReference type="EMBL" id="ABZ73527.1"/>
    </source>
</evidence>
<dbReference type="EMBL" id="CP000927">
    <property type="protein sequence ID" value="ABZ73527.1"/>
    <property type="molecule type" value="Genomic_DNA"/>
</dbReference>
<evidence type="ECO:0000259" key="1">
    <source>
        <dbReference type="Pfam" id="PF01636"/>
    </source>
</evidence>
<name>B0T037_CAUSK</name>
<dbReference type="InterPro" id="IPR041726">
    <property type="entry name" value="ACAD10_11_N"/>
</dbReference>
<dbReference type="eggNOG" id="COG3173">
    <property type="taxonomic scope" value="Bacteria"/>
</dbReference>
<dbReference type="GO" id="GO:0016740">
    <property type="term" value="F:transferase activity"/>
    <property type="evidence" value="ECO:0007669"/>
    <property type="project" value="UniProtKB-KW"/>
</dbReference>
<sequence>MSEGGVSLQQGLETYLTQLWGAPTAVLNLSRIPGGASRETYRLDADTGGVTRGMILRRDPPGSLIETDRRLEFLAYRTVHGHAPVPQAIALEEDGGPLERPFFLMERIDGGTVPSPFVFDPYGEHAQALGEQFFTTLGKLAALNHEGAPIRQAVEAPAPEDCWRIALDHWSGVIEADEQHPQPIVRAAIRWLYRHPPPPAQRISIVHGDYRSGNFMHDGAGTILAILDWEMAHLGDPVEDLGWAFDPLWNHFDEGKVGGLIPQAEAIALWEAASGLKVDPKALAWWSLFNAVKGQAIWTSAAKEYRDGGFTDPILAISGWYTARRHDLILAERLSALEGI</sequence>
<dbReference type="STRING" id="366602.Caul_4407"/>
<dbReference type="Gene3D" id="3.90.1200.10">
    <property type="match status" value="1"/>
</dbReference>
<dbReference type="HOGENOM" id="CLU_007526_1_1_5"/>
<dbReference type="Pfam" id="PF01636">
    <property type="entry name" value="APH"/>
    <property type="match status" value="1"/>
</dbReference>
<dbReference type="CDD" id="cd05154">
    <property type="entry name" value="ACAD10_11_N-like"/>
    <property type="match status" value="1"/>
</dbReference>
<feature type="domain" description="Aminoglycoside phosphotransferase" evidence="1">
    <location>
        <begin position="29"/>
        <end position="255"/>
    </location>
</feature>
<reference evidence="2" key="1">
    <citation type="submission" date="2008-01" db="EMBL/GenBank/DDBJ databases">
        <title>Complete sequence of chromosome of Caulobacter sp. K31.</title>
        <authorList>
            <consortium name="US DOE Joint Genome Institute"/>
            <person name="Copeland A."/>
            <person name="Lucas S."/>
            <person name="Lapidus A."/>
            <person name="Barry K."/>
            <person name="Glavina del Rio T."/>
            <person name="Dalin E."/>
            <person name="Tice H."/>
            <person name="Pitluck S."/>
            <person name="Bruce D."/>
            <person name="Goodwin L."/>
            <person name="Thompson L.S."/>
            <person name="Brettin T."/>
            <person name="Detter J.C."/>
            <person name="Han C."/>
            <person name="Schmutz J."/>
            <person name="Larimer F."/>
            <person name="Land M."/>
            <person name="Hauser L."/>
            <person name="Kyrpides N."/>
            <person name="Kim E."/>
            <person name="Stephens C."/>
            <person name="Richardson P."/>
        </authorList>
    </citation>
    <scope>NUCLEOTIDE SEQUENCE [LARGE SCALE GENOMIC DNA]</scope>
    <source>
        <strain evidence="2">K31</strain>
    </source>
</reference>
<dbReference type="KEGG" id="cak:Caul_4407"/>